<evidence type="ECO:0000313" key="5">
    <source>
        <dbReference type="EnsemblMetazoa" id="KAF7489236.1"/>
    </source>
</evidence>
<keyword evidence="1" id="KW-0343">GTPase activation</keyword>
<keyword evidence="2" id="KW-0472">Membrane</keyword>
<dbReference type="Pfam" id="PF00566">
    <property type="entry name" value="RabGAP-TBC"/>
    <property type="match status" value="1"/>
</dbReference>
<feature type="transmembrane region" description="Helical" evidence="2">
    <location>
        <begin position="240"/>
        <end position="262"/>
    </location>
</feature>
<proteinExistence type="predicted"/>
<feature type="domain" description="Rab-GAP TBC" evidence="3">
    <location>
        <begin position="50"/>
        <end position="248"/>
    </location>
</feature>
<evidence type="ECO:0000256" key="1">
    <source>
        <dbReference type="ARBA" id="ARBA00022468"/>
    </source>
</evidence>
<evidence type="ECO:0000313" key="4">
    <source>
        <dbReference type="EMBL" id="KAF7489236.1"/>
    </source>
</evidence>
<reference evidence="4" key="2">
    <citation type="submission" date="2020-01" db="EMBL/GenBank/DDBJ databases">
        <authorList>
            <person name="Korhonen P.K.K."/>
            <person name="Guangxu M.G."/>
            <person name="Wang T.W."/>
            <person name="Stroehlein A.J.S."/>
            <person name="Young N.D."/>
            <person name="Ang C.-S.A."/>
            <person name="Fernando D.W.F."/>
            <person name="Lu H.L."/>
            <person name="Taylor S.T."/>
            <person name="Ehtesham M.E.M."/>
            <person name="Najaraj S.H.N."/>
            <person name="Harsha G.H.G."/>
            <person name="Madugundu A.M."/>
            <person name="Renuse S.R."/>
            <person name="Holt D.H."/>
            <person name="Pandey A.P."/>
            <person name="Papenfuss A.P."/>
            <person name="Gasser R.B.G."/>
            <person name="Fischer K.F."/>
        </authorList>
    </citation>
    <scope>NUCLEOTIDE SEQUENCE</scope>
    <source>
        <strain evidence="4">SSS_KF_BRIS2020</strain>
    </source>
</reference>
<accession>A0A834R3A1</accession>
<reference evidence="5" key="3">
    <citation type="submission" date="2022-06" db="UniProtKB">
        <authorList>
            <consortium name="EnsemblMetazoa"/>
        </authorList>
    </citation>
    <scope>IDENTIFICATION</scope>
</reference>
<dbReference type="GO" id="GO:0005096">
    <property type="term" value="F:GTPase activator activity"/>
    <property type="evidence" value="ECO:0007669"/>
    <property type="project" value="UniProtKB-KW"/>
</dbReference>
<protein>
    <submittedName>
        <fullName evidence="4">TBC1 domain family member 20</fullName>
    </submittedName>
</protein>
<dbReference type="SUPFAM" id="SSF47923">
    <property type="entry name" value="Ypt/Rab-GAP domain of gyp1p"/>
    <property type="match status" value="2"/>
</dbReference>
<dbReference type="GO" id="GO:0006888">
    <property type="term" value="P:endoplasmic reticulum to Golgi vesicle-mediated transport"/>
    <property type="evidence" value="ECO:0007669"/>
    <property type="project" value="TreeGrafter"/>
</dbReference>
<evidence type="ECO:0000256" key="2">
    <source>
        <dbReference type="SAM" id="Phobius"/>
    </source>
</evidence>
<dbReference type="EMBL" id="WVUK01000065">
    <property type="protein sequence ID" value="KAF7489236.1"/>
    <property type="molecule type" value="Genomic_DNA"/>
</dbReference>
<sequence>MINNESSELNQADSMADPNYKTFKILLILESFKRNDRVALRSYSTSAGGFLENSLRAKIWTKLANLEDQNAFGRGDADSDDENKFSIDSLSVQSNENYRQVILDVERSLKRFPPSVEEMQRISYQDSLTKLIILILNKNPFLNYYQGYHDICLTFLLIMDEFKASRLIERISLSHLKYYMEKTMQTTSDLLDLIYFILKQEDFELHDYLIRSEVGTIFSLSWVITWFSHVLTNLDDILRLFDFFISTHFLMPIYLTVSILLYKKSEILTIDCEMASMHKFLTSIPEHHPLPIDQLVHRTLMLSIKYPPEDTLLKHKEYCTTKNDSNPEQNFSLIQKFLIGNKIISLAFVGLFTACAYQYFYDYIFHSQSR</sequence>
<dbReference type="AlphaFoldDB" id="A0A834R3A1"/>
<gene>
    <name evidence="4" type="ORF">SSS_8690</name>
</gene>
<keyword evidence="6" id="KW-1185">Reference proteome</keyword>
<organism evidence="4">
    <name type="scientific">Sarcoptes scabiei</name>
    <name type="common">Itch mite</name>
    <name type="synonym">Acarus scabiei</name>
    <dbReference type="NCBI Taxonomy" id="52283"/>
    <lineage>
        <taxon>Eukaryota</taxon>
        <taxon>Metazoa</taxon>
        <taxon>Ecdysozoa</taxon>
        <taxon>Arthropoda</taxon>
        <taxon>Chelicerata</taxon>
        <taxon>Arachnida</taxon>
        <taxon>Acari</taxon>
        <taxon>Acariformes</taxon>
        <taxon>Sarcoptiformes</taxon>
        <taxon>Astigmata</taxon>
        <taxon>Psoroptidia</taxon>
        <taxon>Sarcoptoidea</taxon>
        <taxon>Sarcoptidae</taxon>
        <taxon>Sarcoptinae</taxon>
        <taxon>Sarcoptes</taxon>
    </lineage>
</organism>
<dbReference type="Gene3D" id="1.10.472.80">
    <property type="entry name" value="Ypt/Rab-GAP domain of gyp1p, domain 3"/>
    <property type="match status" value="1"/>
</dbReference>
<keyword evidence="2" id="KW-1133">Transmembrane helix</keyword>
<dbReference type="InterPro" id="IPR000195">
    <property type="entry name" value="Rab-GAP-TBC_dom"/>
</dbReference>
<reference evidence="6" key="1">
    <citation type="journal article" date="2020" name="PLoS Negl. Trop. Dis.">
        <title>High-quality nuclear genome for Sarcoptes scabiei-A critical resource for a neglected parasite.</title>
        <authorList>
            <person name="Korhonen P.K."/>
            <person name="Gasser R.B."/>
            <person name="Ma G."/>
            <person name="Wang T."/>
            <person name="Stroehlein A.J."/>
            <person name="Young N.D."/>
            <person name="Ang C.S."/>
            <person name="Fernando D.D."/>
            <person name="Lu H.C."/>
            <person name="Taylor S."/>
            <person name="Reynolds S.L."/>
            <person name="Mofiz E."/>
            <person name="Najaraj S.H."/>
            <person name="Gowda H."/>
            <person name="Madugundu A."/>
            <person name="Renuse S."/>
            <person name="Holt D."/>
            <person name="Pandey A."/>
            <person name="Papenfuss A.T."/>
            <person name="Fischer K."/>
        </authorList>
    </citation>
    <scope>NUCLEOTIDE SEQUENCE [LARGE SCALE GENOMIC DNA]</scope>
</reference>
<dbReference type="PANTHER" id="PTHR20913:SF7">
    <property type="entry name" value="RE60063P"/>
    <property type="match status" value="1"/>
</dbReference>
<dbReference type="InterPro" id="IPR045913">
    <property type="entry name" value="TBC20/Gyp8-like"/>
</dbReference>
<dbReference type="EnsemblMetazoa" id="SSS_8690s_mrna">
    <property type="protein sequence ID" value="KAF7489236.1"/>
    <property type="gene ID" value="SSS_8690"/>
</dbReference>
<name>A0A834R3A1_SARSC</name>
<feature type="transmembrane region" description="Helical" evidence="2">
    <location>
        <begin position="343"/>
        <end position="361"/>
    </location>
</feature>
<dbReference type="SMART" id="SM00164">
    <property type="entry name" value="TBC"/>
    <property type="match status" value="1"/>
</dbReference>
<dbReference type="PANTHER" id="PTHR20913">
    <property type="entry name" value="TBC1 DOMAIN FAMILY MEMBER 20/GTPASE"/>
    <property type="match status" value="1"/>
</dbReference>
<dbReference type="GO" id="GO:0005789">
    <property type="term" value="C:endoplasmic reticulum membrane"/>
    <property type="evidence" value="ECO:0007669"/>
    <property type="project" value="TreeGrafter"/>
</dbReference>
<dbReference type="OrthoDB" id="206700at2759"/>
<keyword evidence="2" id="KW-0812">Transmembrane</keyword>
<evidence type="ECO:0000259" key="3">
    <source>
        <dbReference type="PROSITE" id="PS50086"/>
    </source>
</evidence>
<dbReference type="PROSITE" id="PS50086">
    <property type="entry name" value="TBC_RABGAP"/>
    <property type="match status" value="1"/>
</dbReference>
<dbReference type="Proteomes" id="UP000070412">
    <property type="component" value="Unassembled WGS sequence"/>
</dbReference>
<evidence type="ECO:0000313" key="6">
    <source>
        <dbReference type="Proteomes" id="UP000070412"/>
    </source>
</evidence>
<dbReference type="InterPro" id="IPR035969">
    <property type="entry name" value="Rab-GAP_TBC_sf"/>
</dbReference>
<dbReference type="Gene3D" id="1.10.8.1310">
    <property type="match status" value="1"/>
</dbReference>
<feature type="transmembrane region" description="Helical" evidence="2">
    <location>
        <begin position="208"/>
        <end position="228"/>
    </location>
</feature>